<dbReference type="Pfam" id="PF01204">
    <property type="entry name" value="Trehalase"/>
    <property type="match status" value="1"/>
</dbReference>
<dbReference type="GO" id="GO:0005991">
    <property type="term" value="P:trehalose metabolic process"/>
    <property type="evidence" value="ECO:0007669"/>
    <property type="project" value="InterPro"/>
</dbReference>
<keyword evidence="1" id="KW-0732">Signal</keyword>
<dbReference type="InterPro" id="IPR008928">
    <property type="entry name" value="6-hairpin_glycosidase_sf"/>
</dbReference>
<dbReference type="InterPro" id="IPR001661">
    <property type="entry name" value="Glyco_hydro_37"/>
</dbReference>
<dbReference type="RefSeq" id="WP_137260898.1">
    <property type="nucleotide sequence ID" value="NZ_SZQL01000003.1"/>
</dbReference>
<reference evidence="2 3" key="1">
    <citation type="submission" date="2019-05" db="EMBL/GenBank/DDBJ databases">
        <title>Panacibacter sp. strain 17mud1-8 Genome sequencing and assembly.</title>
        <authorList>
            <person name="Chhetri G."/>
        </authorList>
    </citation>
    <scope>NUCLEOTIDE SEQUENCE [LARGE SCALE GENOMIC DNA]</scope>
    <source>
        <strain evidence="2 3">17mud1-8</strain>
    </source>
</reference>
<proteinExistence type="predicted"/>
<dbReference type="OrthoDB" id="2481603at2"/>
<comment type="caution">
    <text evidence="2">The sequence shown here is derived from an EMBL/GenBank/DDBJ whole genome shotgun (WGS) entry which is preliminary data.</text>
</comment>
<feature type="signal peptide" evidence="1">
    <location>
        <begin position="1"/>
        <end position="19"/>
    </location>
</feature>
<organism evidence="2 3">
    <name type="scientific">Ilyomonas limi</name>
    <dbReference type="NCBI Taxonomy" id="2575867"/>
    <lineage>
        <taxon>Bacteria</taxon>
        <taxon>Pseudomonadati</taxon>
        <taxon>Bacteroidota</taxon>
        <taxon>Chitinophagia</taxon>
        <taxon>Chitinophagales</taxon>
        <taxon>Chitinophagaceae</taxon>
        <taxon>Ilyomonas</taxon>
    </lineage>
</organism>
<keyword evidence="3" id="KW-1185">Reference proteome</keyword>
<dbReference type="InterPro" id="IPR012341">
    <property type="entry name" value="6hp_glycosidase-like_sf"/>
</dbReference>
<feature type="chain" id="PRO_5020828541" description="Alpha-L-rhamnosidase six-hairpin glycosidase domain-containing protein" evidence="1">
    <location>
        <begin position="20"/>
        <end position="482"/>
    </location>
</feature>
<evidence type="ECO:0008006" key="4">
    <source>
        <dbReference type="Google" id="ProtNLM"/>
    </source>
</evidence>
<dbReference type="SUPFAM" id="SSF48208">
    <property type="entry name" value="Six-hairpin glycosidases"/>
    <property type="match status" value="1"/>
</dbReference>
<dbReference type="Gene3D" id="1.50.10.10">
    <property type="match status" value="1"/>
</dbReference>
<gene>
    <name evidence="2" type="ORF">FC093_06295</name>
</gene>
<dbReference type="Proteomes" id="UP000305848">
    <property type="component" value="Unassembled WGS sequence"/>
</dbReference>
<evidence type="ECO:0000313" key="3">
    <source>
        <dbReference type="Proteomes" id="UP000305848"/>
    </source>
</evidence>
<name>A0A4V6XAX4_9BACT</name>
<evidence type="ECO:0000256" key="1">
    <source>
        <dbReference type="SAM" id="SignalP"/>
    </source>
</evidence>
<dbReference type="GO" id="GO:0004555">
    <property type="term" value="F:alpha,alpha-trehalase activity"/>
    <property type="evidence" value="ECO:0007669"/>
    <property type="project" value="InterPro"/>
</dbReference>
<sequence>MKKYLLTLILIAVYSFALSQSEGLTFQSSDTALQTAFIRAKEMALHYKGKPADPVGPWYESALPPRSAFCMRDVAHQSLAAEVLGMSRENKNMFTHFVSNISESKDWCSYWEINRLGNPAPEDYRNDTAFWYNLNANFDIMNACWKLYLWTGDETYVKNAAFKNFFNKSVNEYISSWVLEADSLLTRPAHPNASESFNIEDAFHRCRGLPSYSEGVPNIKMGIDLVAAIYRGLLSYAAMLRADGQAEKAELFEQKAKAYQQHIDKDWWDNEASLYNTYYSNNNQFGKTEGETFLLWFDALADSTRKQKTLQHLLANNWNVENLSYFPFIMYQNGYWQKAYNYMLHLTNPATKRREYPEVSYGVIKGFTEGLMGIEADARINRISTYYRNATADTCELNNVPVCGTMINLTHSGKKKSLLSNNGQKTITWRAVFQGSHKLIYINKKPLKATLGKDWLGNTFSFADVMVHPVQQAEAEVKAEFK</sequence>
<dbReference type="AlphaFoldDB" id="A0A4V6XAX4"/>
<evidence type="ECO:0000313" key="2">
    <source>
        <dbReference type="EMBL" id="TKK70353.1"/>
    </source>
</evidence>
<dbReference type="EMBL" id="SZQL01000003">
    <property type="protein sequence ID" value="TKK70353.1"/>
    <property type="molecule type" value="Genomic_DNA"/>
</dbReference>
<protein>
    <recommendedName>
        <fullName evidence="4">Alpha-L-rhamnosidase six-hairpin glycosidase domain-containing protein</fullName>
    </recommendedName>
</protein>
<accession>A0A4V6XAX4</accession>